<organism evidence="11 12">
    <name type="scientific">Faecalibacterium prausnitzii</name>
    <dbReference type="NCBI Taxonomy" id="853"/>
    <lineage>
        <taxon>Bacteria</taxon>
        <taxon>Bacillati</taxon>
        <taxon>Bacillota</taxon>
        <taxon>Clostridia</taxon>
        <taxon>Eubacteriales</taxon>
        <taxon>Oscillospiraceae</taxon>
        <taxon>Faecalibacterium</taxon>
    </lineage>
</organism>
<dbReference type="InterPro" id="IPR036019">
    <property type="entry name" value="MscL_channel"/>
</dbReference>
<proteinExistence type="inferred from homology"/>
<dbReference type="PANTHER" id="PTHR30266">
    <property type="entry name" value="MECHANOSENSITIVE CHANNEL MSCL"/>
    <property type="match status" value="1"/>
</dbReference>
<evidence type="ECO:0000256" key="7">
    <source>
        <dbReference type="ARBA" id="ARBA00023065"/>
    </source>
</evidence>
<dbReference type="EMBL" id="NMTY01000031">
    <property type="protein sequence ID" value="PDX80326.1"/>
    <property type="molecule type" value="Genomic_DNA"/>
</dbReference>
<evidence type="ECO:0000256" key="1">
    <source>
        <dbReference type="ARBA" id="ARBA00004651"/>
    </source>
</evidence>
<accession>A0A2A7AMJ3</accession>
<comment type="subunit">
    <text evidence="10">Homopentamer.</text>
</comment>
<comment type="caution">
    <text evidence="11">The sequence shown here is derived from an EMBL/GenBank/DDBJ whole genome shotgun (WGS) entry which is preliminary data.</text>
</comment>
<dbReference type="NCBIfam" id="TIGR00220">
    <property type="entry name" value="mscL"/>
    <property type="match status" value="1"/>
</dbReference>
<dbReference type="PANTHER" id="PTHR30266:SF2">
    <property type="entry name" value="LARGE-CONDUCTANCE MECHANOSENSITIVE CHANNEL"/>
    <property type="match status" value="1"/>
</dbReference>
<comment type="function">
    <text evidence="10">Channel that opens in response to stretch forces in the membrane lipid bilayer. May participate in the regulation of osmotic pressure changes within the cell.</text>
</comment>
<dbReference type="HAMAP" id="MF_00115">
    <property type="entry name" value="MscL"/>
    <property type="match status" value="1"/>
</dbReference>
<evidence type="ECO:0000256" key="10">
    <source>
        <dbReference type="HAMAP-Rule" id="MF_00115"/>
    </source>
</evidence>
<keyword evidence="3 10" id="KW-0813">Transport</keyword>
<feature type="transmembrane region" description="Helical" evidence="10">
    <location>
        <begin position="74"/>
        <end position="97"/>
    </location>
</feature>
<keyword evidence="4 10" id="KW-1003">Cell membrane</keyword>
<keyword evidence="9 10" id="KW-0407">Ion channel</keyword>
<dbReference type="PRINTS" id="PR01264">
    <property type="entry name" value="MECHCHANNEL"/>
</dbReference>
<dbReference type="AlphaFoldDB" id="A0A2A7AMJ3"/>
<evidence type="ECO:0000313" key="12">
    <source>
        <dbReference type="Proteomes" id="UP000220005"/>
    </source>
</evidence>
<comment type="subcellular location">
    <subcellularLocation>
        <location evidence="1 10">Cell membrane</location>
        <topology evidence="1 10">Multi-pass membrane protein</topology>
    </subcellularLocation>
</comment>
<protein>
    <recommendedName>
        <fullName evidence="10">Large-conductance mechanosensitive channel</fullName>
    </recommendedName>
</protein>
<dbReference type="PROSITE" id="PS01327">
    <property type="entry name" value="MSCL"/>
    <property type="match status" value="1"/>
</dbReference>
<evidence type="ECO:0000256" key="9">
    <source>
        <dbReference type="ARBA" id="ARBA00023303"/>
    </source>
</evidence>
<feature type="transmembrane region" description="Helical" evidence="10">
    <location>
        <begin position="25"/>
        <end position="54"/>
    </location>
</feature>
<dbReference type="InterPro" id="IPR001185">
    <property type="entry name" value="MS_channel"/>
</dbReference>
<dbReference type="RefSeq" id="WP_097840090.1">
    <property type="nucleotide sequence ID" value="NZ_NMTY01000031.1"/>
</dbReference>
<evidence type="ECO:0000256" key="5">
    <source>
        <dbReference type="ARBA" id="ARBA00022692"/>
    </source>
</evidence>
<reference evidence="11 12" key="1">
    <citation type="journal article" date="2017" name="Front. Microbiol.">
        <title>New Insights into the Diversity of the Genus Faecalibacterium.</title>
        <authorList>
            <person name="Benevides L."/>
            <person name="Burman S."/>
            <person name="Martin R."/>
            <person name="Robert V."/>
            <person name="Thomas M."/>
            <person name="Miquel S."/>
            <person name="Chain F."/>
            <person name="Sokol H."/>
            <person name="Bermudez-Humaran L.G."/>
            <person name="Morrison M."/>
            <person name="Langella P."/>
            <person name="Azevedo V.A."/>
            <person name="Chatel J.M."/>
            <person name="Soares S."/>
        </authorList>
    </citation>
    <scope>NUCLEOTIDE SEQUENCE [LARGE SCALE GENOMIC DNA]</scope>
    <source>
        <strain evidence="11 12">CNCM I 4575</strain>
    </source>
</reference>
<name>A0A2A7AMJ3_9FIRM</name>
<evidence type="ECO:0000256" key="2">
    <source>
        <dbReference type="ARBA" id="ARBA00007254"/>
    </source>
</evidence>
<evidence type="ECO:0000256" key="6">
    <source>
        <dbReference type="ARBA" id="ARBA00022989"/>
    </source>
</evidence>
<keyword evidence="8 10" id="KW-0472">Membrane</keyword>
<keyword evidence="6 10" id="KW-1133">Transmembrane helix</keyword>
<evidence type="ECO:0000256" key="4">
    <source>
        <dbReference type="ARBA" id="ARBA00022475"/>
    </source>
</evidence>
<dbReference type="InterPro" id="IPR037673">
    <property type="entry name" value="MSC/AndL"/>
</dbReference>
<keyword evidence="5 10" id="KW-0812">Transmembrane</keyword>
<evidence type="ECO:0000256" key="3">
    <source>
        <dbReference type="ARBA" id="ARBA00022448"/>
    </source>
</evidence>
<comment type="similarity">
    <text evidence="2 10">Belongs to the MscL family.</text>
</comment>
<dbReference type="Gene3D" id="1.10.1200.120">
    <property type="entry name" value="Large-conductance mechanosensitive channel, MscL, domain 1"/>
    <property type="match status" value="1"/>
</dbReference>
<dbReference type="GO" id="GO:0008381">
    <property type="term" value="F:mechanosensitive monoatomic ion channel activity"/>
    <property type="evidence" value="ECO:0007669"/>
    <property type="project" value="UniProtKB-UniRule"/>
</dbReference>
<sequence>MAEKEIKGIQKFFEEFKAFAMRGNVLDMAVGVVVGSAFTAIVNSLVGDIISPLIGLFFNADFSDVVIQIGDVGIGIGSFLNAIINFLIVAFVLFVVLKAFNALFNKKKAEEEAPAEPTTKVCPYCQSEISIKAIRCPHCTSKLEGFPEIND</sequence>
<evidence type="ECO:0000256" key="8">
    <source>
        <dbReference type="ARBA" id="ARBA00023136"/>
    </source>
</evidence>
<dbReference type="InterPro" id="IPR019823">
    <property type="entry name" value="Mechanosensitive_channel_CS"/>
</dbReference>
<dbReference type="Proteomes" id="UP000220005">
    <property type="component" value="Unassembled WGS sequence"/>
</dbReference>
<dbReference type="Pfam" id="PF01741">
    <property type="entry name" value="MscL"/>
    <property type="match status" value="1"/>
</dbReference>
<keyword evidence="7 10" id="KW-0406">Ion transport</keyword>
<gene>
    <name evidence="10" type="primary">mscL</name>
    <name evidence="11" type="ORF">CGS58_12600</name>
</gene>
<dbReference type="GO" id="GO:0005886">
    <property type="term" value="C:plasma membrane"/>
    <property type="evidence" value="ECO:0007669"/>
    <property type="project" value="UniProtKB-SubCell"/>
</dbReference>
<dbReference type="SUPFAM" id="SSF81330">
    <property type="entry name" value="Gated mechanosensitive channel"/>
    <property type="match status" value="1"/>
</dbReference>
<evidence type="ECO:0000313" key="11">
    <source>
        <dbReference type="EMBL" id="PDX80326.1"/>
    </source>
</evidence>